<feature type="region of interest" description="Disordered" evidence="4">
    <location>
        <begin position="533"/>
        <end position="553"/>
    </location>
</feature>
<feature type="region of interest" description="Disordered" evidence="4">
    <location>
        <begin position="205"/>
        <end position="242"/>
    </location>
</feature>
<dbReference type="InterPro" id="IPR029688">
    <property type="entry name" value="ICR"/>
</dbReference>
<feature type="coiled-coil region" evidence="3">
    <location>
        <begin position="308"/>
        <end position="434"/>
    </location>
</feature>
<evidence type="ECO:0008006" key="7">
    <source>
        <dbReference type="Google" id="ProtNLM"/>
    </source>
</evidence>
<dbReference type="OMA" id="TCRKQFL"/>
<dbReference type="Proteomes" id="UP000015105">
    <property type="component" value="Chromosome 3D"/>
</dbReference>
<feature type="compositionally biased region" description="Basic and acidic residues" evidence="4">
    <location>
        <begin position="169"/>
        <end position="185"/>
    </location>
</feature>
<protein>
    <recommendedName>
        <fullName evidence="7">Interactor of constitutive active ROPs 2, chloroplastic</fullName>
    </recommendedName>
</protein>
<name>A0A453FV28_AEGTS</name>
<accession>A0A453FV28</accession>
<evidence type="ECO:0000313" key="5">
    <source>
        <dbReference type="EnsemblPlants" id="AET3Gv20792200.2"/>
    </source>
</evidence>
<evidence type="ECO:0000256" key="3">
    <source>
        <dbReference type="SAM" id="Coils"/>
    </source>
</evidence>
<comment type="similarity">
    <text evidence="1">Belongs to the ICR family.</text>
</comment>
<evidence type="ECO:0000256" key="4">
    <source>
        <dbReference type="SAM" id="MobiDB-lite"/>
    </source>
</evidence>
<reference evidence="6" key="1">
    <citation type="journal article" date="2014" name="Science">
        <title>Ancient hybridizations among the ancestral genomes of bread wheat.</title>
        <authorList>
            <consortium name="International Wheat Genome Sequencing Consortium,"/>
            <person name="Marcussen T."/>
            <person name="Sandve S.R."/>
            <person name="Heier L."/>
            <person name="Spannagl M."/>
            <person name="Pfeifer M."/>
            <person name="Jakobsen K.S."/>
            <person name="Wulff B.B."/>
            <person name="Steuernagel B."/>
            <person name="Mayer K.F."/>
            <person name="Olsen O.A."/>
        </authorList>
    </citation>
    <scope>NUCLEOTIDE SEQUENCE [LARGE SCALE GENOMIC DNA]</scope>
    <source>
        <strain evidence="6">cv. AL8/78</strain>
    </source>
</reference>
<keyword evidence="2 3" id="KW-0175">Coiled coil</keyword>
<reference evidence="5" key="4">
    <citation type="submission" date="2019-03" db="UniProtKB">
        <authorList>
            <consortium name="EnsemblPlants"/>
        </authorList>
    </citation>
    <scope>IDENTIFICATION</scope>
</reference>
<dbReference type="EnsemblPlants" id="AET3Gv20792200.2">
    <property type="protein sequence ID" value="AET3Gv20792200.2"/>
    <property type="gene ID" value="AET3Gv20792200"/>
</dbReference>
<dbReference type="AlphaFoldDB" id="A0A453FV28"/>
<feature type="compositionally biased region" description="Polar residues" evidence="4">
    <location>
        <begin position="16"/>
        <end position="43"/>
    </location>
</feature>
<reference evidence="5" key="5">
    <citation type="journal article" date="2021" name="G3 (Bethesda)">
        <title>Aegilops tauschii genome assembly Aet v5.0 features greater sequence contiguity and improved annotation.</title>
        <authorList>
            <person name="Wang L."/>
            <person name="Zhu T."/>
            <person name="Rodriguez J.C."/>
            <person name="Deal K.R."/>
            <person name="Dubcovsky J."/>
            <person name="McGuire P.E."/>
            <person name="Lux T."/>
            <person name="Spannagl M."/>
            <person name="Mayer K.F.X."/>
            <person name="Baldrich P."/>
            <person name="Meyers B.C."/>
            <person name="Huo N."/>
            <person name="Gu Y.Q."/>
            <person name="Zhou H."/>
            <person name="Devos K.M."/>
            <person name="Bennetzen J.L."/>
            <person name="Unver T."/>
            <person name="Budak H."/>
            <person name="Gulick P.J."/>
            <person name="Galiba G."/>
            <person name="Kalapos B."/>
            <person name="Nelson D.R."/>
            <person name="Li P."/>
            <person name="You F.M."/>
            <person name="Luo M.C."/>
            <person name="Dvorak J."/>
        </authorList>
    </citation>
    <scope>NUCLEOTIDE SEQUENCE [LARGE SCALE GENOMIC DNA]</scope>
    <source>
        <strain evidence="5">cv. AL8/78</strain>
    </source>
</reference>
<dbReference type="Gramene" id="AET3Gv20792200.2">
    <property type="protein sequence ID" value="AET3Gv20792200.2"/>
    <property type="gene ID" value="AET3Gv20792200"/>
</dbReference>
<evidence type="ECO:0000313" key="6">
    <source>
        <dbReference type="Proteomes" id="UP000015105"/>
    </source>
</evidence>
<evidence type="ECO:0000256" key="2">
    <source>
        <dbReference type="ARBA" id="ARBA00023054"/>
    </source>
</evidence>
<dbReference type="PANTHER" id="PTHR34224:SF10">
    <property type="entry name" value="INTERACTOR OF CONSTITUTIVE ACTIVE ROPS 3"/>
    <property type="match status" value="1"/>
</dbReference>
<feature type="region of interest" description="Disordered" evidence="4">
    <location>
        <begin position="1"/>
        <end position="91"/>
    </location>
</feature>
<sequence>MTSYFPQQMPPYPSVAPSSAMASQSTASPSSAMASQSTASPSSAKWRPRARREHGRATRATAEEEKAPSNPFRAPVPDKQDRPATRAFFPVGGHTYTPVVLGWLSIKFWNRERYSRPAMQTAKTRNGSVEHPARGSPLGANKTGRPTRLAGLDSGVDAAATKSPTGRSPKVERRTTMTAEREKRRSPMKLSELESQLSQLQDELKKAKEQLHSSENSRKRALQEAEEARAQAAEASAQASDSRAQLAELSSVEETRIFELRRLSQERDRSWQSELEAMQKQHEADSAALVAAMGEVHRLRVQLAAAARADRKQEVAEALATVDELRAKLTASEEAEAQARALHEECKQQLEASRATIDSLLTDGSKLMDSFSLVVTELEESRAKLKALEEEVEETTSAKAAAAGQSCNCSDSEAAELRSALEDVEARFQEEKILSTVETQCAYELMDQIKVESDLRHGKLATALASAKSEVMFLKASLFDRESELRRAQDATKKAQDDARTNSTADELKAQLQGALQENGQLKLELRQYESEKVPAKSEADAAAEAAKKGETEAELRRLRVQAEQWRKAAETAMALLTVGKGGNGKILDRGESLDGGKYAGLYDELDDDAAAARKNGNVLRRISGMWKK</sequence>
<feature type="region of interest" description="Disordered" evidence="4">
    <location>
        <begin position="118"/>
        <end position="192"/>
    </location>
</feature>
<reference evidence="5" key="3">
    <citation type="journal article" date="2017" name="Nature">
        <title>Genome sequence of the progenitor of the wheat D genome Aegilops tauschii.</title>
        <authorList>
            <person name="Luo M.C."/>
            <person name="Gu Y.Q."/>
            <person name="Puiu D."/>
            <person name="Wang H."/>
            <person name="Twardziok S.O."/>
            <person name="Deal K.R."/>
            <person name="Huo N."/>
            <person name="Zhu T."/>
            <person name="Wang L."/>
            <person name="Wang Y."/>
            <person name="McGuire P.E."/>
            <person name="Liu S."/>
            <person name="Long H."/>
            <person name="Ramasamy R.K."/>
            <person name="Rodriguez J.C."/>
            <person name="Van S.L."/>
            <person name="Yuan L."/>
            <person name="Wang Z."/>
            <person name="Xia Z."/>
            <person name="Xiao L."/>
            <person name="Anderson O.D."/>
            <person name="Ouyang S."/>
            <person name="Liang Y."/>
            <person name="Zimin A.V."/>
            <person name="Pertea G."/>
            <person name="Qi P."/>
            <person name="Bennetzen J.L."/>
            <person name="Dai X."/>
            <person name="Dawson M.W."/>
            <person name="Muller H.G."/>
            <person name="Kugler K."/>
            <person name="Rivarola-Duarte L."/>
            <person name="Spannagl M."/>
            <person name="Mayer K.F.X."/>
            <person name="Lu F.H."/>
            <person name="Bevan M.W."/>
            <person name="Leroy P."/>
            <person name="Li P."/>
            <person name="You F.M."/>
            <person name="Sun Q."/>
            <person name="Liu Z."/>
            <person name="Lyons E."/>
            <person name="Wicker T."/>
            <person name="Salzberg S.L."/>
            <person name="Devos K.M."/>
            <person name="Dvorak J."/>
        </authorList>
    </citation>
    <scope>NUCLEOTIDE SEQUENCE [LARGE SCALE GENOMIC DNA]</scope>
    <source>
        <strain evidence="5">cv. AL8/78</strain>
    </source>
</reference>
<evidence type="ECO:0000256" key="1">
    <source>
        <dbReference type="ARBA" id="ARBA00009778"/>
    </source>
</evidence>
<dbReference type="OrthoDB" id="1932291at2759"/>
<feature type="compositionally biased region" description="Low complexity" evidence="4">
    <location>
        <begin position="230"/>
        <end position="242"/>
    </location>
</feature>
<keyword evidence="6" id="KW-1185">Reference proteome</keyword>
<proteinExistence type="inferred from homology"/>
<organism evidence="5 6">
    <name type="scientific">Aegilops tauschii subsp. strangulata</name>
    <name type="common">Goatgrass</name>
    <dbReference type="NCBI Taxonomy" id="200361"/>
    <lineage>
        <taxon>Eukaryota</taxon>
        <taxon>Viridiplantae</taxon>
        <taxon>Streptophyta</taxon>
        <taxon>Embryophyta</taxon>
        <taxon>Tracheophyta</taxon>
        <taxon>Spermatophyta</taxon>
        <taxon>Magnoliopsida</taxon>
        <taxon>Liliopsida</taxon>
        <taxon>Poales</taxon>
        <taxon>Poaceae</taxon>
        <taxon>BOP clade</taxon>
        <taxon>Pooideae</taxon>
        <taxon>Triticodae</taxon>
        <taxon>Triticeae</taxon>
        <taxon>Triticinae</taxon>
        <taxon>Aegilops</taxon>
    </lineage>
</organism>
<dbReference type="PANTHER" id="PTHR34224">
    <property type="entry name" value="INTERACTOR OF CONSTITUTIVE ACTIVE ROPS 2, CHLOROPLASTIC-RELATED"/>
    <property type="match status" value="1"/>
</dbReference>
<feature type="compositionally biased region" description="Basic and acidic residues" evidence="4">
    <location>
        <begin position="205"/>
        <end position="229"/>
    </location>
</feature>
<reference evidence="6" key="2">
    <citation type="journal article" date="2017" name="Nat. Plants">
        <title>The Aegilops tauschii genome reveals multiple impacts of transposons.</title>
        <authorList>
            <person name="Zhao G."/>
            <person name="Zou C."/>
            <person name="Li K."/>
            <person name="Wang K."/>
            <person name="Li T."/>
            <person name="Gao L."/>
            <person name="Zhang X."/>
            <person name="Wang H."/>
            <person name="Yang Z."/>
            <person name="Liu X."/>
            <person name="Jiang W."/>
            <person name="Mao L."/>
            <person name="Kong X."/>
            <person name="Jiao Y."/>
            <person name="Jia J."/>
        </authorList>
    </citation>
    <scope>NUCLEOTIDE SEQUENCE [LARGE SCALE GENOMIC DNA]</scope>
    <source>
        <strain evidence="6">cv. AL8/78</strain>
    </source>
</reference>
<dbReference type="STRING" id="200361.A0A453FV28"/>